<dbReference type="EMBL" id="VWXF01000001">
    <property type="protein sequence ID" value="NIF20298.1"/>
    <property type="molecule type" value="Genomic_DNA"/>
</dbReference>
<evidence type="ECO:0000256" key="1">
    <source>
        <dbReference type="SAM" id="MobiDB-lite"/>
    </source>
</evidence>
<name>A0ABX0R817_9GAMM</name>
<feature type="region of interest" description="Disordered" evidence="1">
    <location>
        <begin position="55"/>
        <end position="82"/>
    </location>
</feature>
<protein>
    <submittedName>
        <fullName evidence="2">DUF2511 domain-containing protein</fullName>
    </submittedName>
</protein>
<dbReference type="Pfam" id="PF10709">
    <property type="entry name" value="DUF2511"/>
    <property type="match status" value="1"/>
</dbReference>
<keyword evidence="3" id="KW-1185">Reference proteome</keyword>
<proteinExistence type="predicted"/>
<accession>A0ABX0R817</accession>
<reference evidence="2 3" key="1">
    <citation type="journal article" date="2019" name="bioRxiv">
        <title>Bacteria contribute to plant secondary compound degradation in a generalist herbivore system.</title>
        <authorList>
            <person name="Francoeur C.B."/>
            <person name="Khadempour L."/>
            <person name="Moreira-Soto R.D."/>
            <person name="Gotting K."/>
            <person name="Book A.J."/>
            <person name="Pinto-Tomas A.A."/>
            <person name="Keefover-Ring K."/>
            <person name="Currie C.R."/>
        </authorList>
    </citation>
    <scope>NUCLEOTIDE SEQUENCE [LARGE SCALE GENOMIC DNA]</scope>
    <source>
        <strain evidence="2">Acro-835</strain>
    </source>
</reference>
<evidence type="ECO:0000313" key="2">
    <source>
        <dbReference type="EMBL" id="NIF20298.1"/>
    </source>
</evidence>
<evidence type="ECO:0000313" key="3">
    <source>
        <dbReference type="Proteomes" id="UP001515683"/>
    </source>
</evidence>
<gene>
    <name evidence="2" type="ORF">F3J40_01520</name>
</gene>
<comment type="caution">
    <text evidence="2">The sequence shown here is derived from an EMBL/GenBank/DDBJ whole genome shotgun (WGS) entry which is preliminary data.</text>
</comment>
<dbReference type="Proteomes" id="UP001515683">
    <property type="component" value="Unassembled WGS sequence"/>
</dbReference>
<sequence>MAAEIITVSRFEIGKDKWPLTREEIMLSCEKSGAMFAINDGTLVQYPLNDLAEAQVKSHQSNGKPISIIQRDDPDHPGQKMSLQPLIERTQKLCAN</sequence>
<organism evidence="2 3">
    <name type="scientific">Candidatus Pantoea multigeneris</name>
    <dbReference type="NCBI Taxonomy" id="2608357"/>
    <lineage>
        <taxon>Bacteria</taxon>
        <taxon>Pseudomonadati</taxon>
        <taxon>Pseudomonadota</taxon>
        <taxon>Gammaproteobacteria</taxon>
        <taxon>Enterobacterales</taxon>
        <taxon>Erwiniaceae</taxon>
        <taxon>Pantoea</taxon>
    </lineage>
</organism>
<dbReference type="InterPro" id="IPR019648">
    <property type="entry name" value="YebY"/>
</dbReference>
<dbReference type="RefSeq" id="WP_167012914.1">
    <property type="nucleotide sequence ID" value="NZ_VWXF01000001.1"/>
</dbReference>